<organism evidence="2 3">
    <name type="scientific">Mycena albidolilacea</name>
    <dbReference type="NCBI Taxonomy" id="1033008"/>
    <lineage>
        <taxon>Eukaryota</taxon>
        <taxon>Fungi</taxon>
        <taxon>Dikarya</taxon>
        <taxon>Basidiomycota</taxon>
        <taxon>Agaricomycotina</taxon>
        <taxon>Agaricomycetes</taxon>
        <taxon>Agaricomycetidae</taxon>
        <taxon>Agaricales</taxon>
        <taxon>Marasmiineae</taxon>
        <taxon>Mycenaceae</taxon>
        <taxon>Mycena</taxon>
    </lineage>
</organism>
<comment type="caution">
    <text evidence="2">The sequence shown here is derived from an EMBL/GenBank/DDBJ whole genome shotgun (WGS) entry which is preliminary data.</text>
</comment>
<sequence length="427" mass="45608">MHFSTVLARSPAGLFSHISRLAALSKDQVLLFALSPGSASSSDLAQLVQKLTALAPRTIGCLSGPLPARYGLSCSFAIFDSNSCFPFRSQIPGRASTQVGRRHSFRQKGPQTDLLDRDVPSGNIDWGAVWDQNLTNNELPTGLQSLSPDEIGTIIYFTDAAPEGLSNALARFPAATKLGLFAASTPFLTGRPVTLFKDDKIYESGAVGLALRHPEAHARVQFLGMEPLCEPMLVTQAEGNLVISLNNKNPTQLLLAAIRAAGIDFAASDSLKDNDEFALATLRAEDSHQMCTIMSGDPSRGTIALRSLSAPPIGARVQFFHRPKFTRVTIPPELTNPANPMHTLGFIACPETSQYTHFQESADGDGHIFGDTFLAASEGGFISSRAQEGRSEAPWSSAIPGSLATLGWMSAEDGTIAPNPFPGSLRN</sequence>
<proteinExistence type="predicted"/>
<keyword evidence="3" id="KW-1185">Reference proteome</keyword>
<dbReference type="InterPro" id="IPR013702">
    <property type="entry name" value="FIST_domain_N"/>
</dbReference>
<evidence type="ECO:0000313" key="2">
    <source>
        <dbReference type="EMBL" id="KAJ7366697.1"/>
    </source>
</evidence>
<dbReference type="EMBL" id="JARIHO010000002">
    <property type="protein sequence ID" value="KAJ7366697.1"/>
    <property type="molecule type" value="Genomic_DNA"/>
</dbReference>
<reference evidence="2" key="1">
    <citation type="submission" date="2023-03" db="EMBL/GenBank/DDBJ databases">
        <title>Massive genome expansion in bonnet fungi (Mycena s.s.) driven by repeated elements and novel gene families across ecological guilds.</title>
        <authorList>
            <consortium name="Lawrence Berkeley National Laboratory"/>
            <person name="Harder C.B."/>
            <person name="Miyauchi S."/>
            <person name="Viragh M."/>
            <person name="Kuo A."/>
            <person name="Thoen E."/>
            <person name="Andreopoulos B."/>
            <person name="Lu D."/>
            <person name="Skrede I."/>
            <person name="Drula E."/>
            <person name="Henrissat B."/>
            <person name="Morin E."/>
            <person name="Kohler A."/>
            <person name="Barry K."/>
            <person name="LaButti K."/>
            <person name="Morin E."/>
            <person name="Salamov A."/>
            <person name="Lipzen A."/>
            <person name="Mereny Z."/>
            <person name="Hegedus B."/>
            <person name="Baldrian P."/>
            <person name="Stursova M."/>
            <person name="Weitz H."/>
            <person name="Taylor A."/>
            <person name="Grigoriev I.V."/>
            <person name="Nagy L.G."/>
            <person name="Martin F."/>
            <person name="Kauserud H."/>
        </authorList>
    </citation>
    <scope>NUCLEOTIDE SEQUENCE</scope>
    <source>
        <strain evidence="2">CBHHK002</strain>
    </source>
</reference>
<dbReference type="Proteomes" id="UP001218218">
    <property type="component" value="Unassembled WGS sequence"/>
</dbReference>
<name>A0AAD7ARM7_9AGAR</name>
<gene>
    <name evidence="2" type="ORF">DFH08DRAFT_835188</name>
</gene>
<dbReference type="Pfam" id="PF08495">
    <property type="entry name" value="FIST"/>
    <property type="match status" value="1"/>
</dbReference>
<protein>
    <recommendedName>
        <fullName evidence="1">FIST domain-containing protein</fullName>
    </recommendedName>
</protein>
<evidence type="ECO:0000313" key="3">
    <source>
        <dbReference type="Proteomes" id="UP001218218"/>
    </source>
</evidence>
<feature type="domain" description="FIST" evidence="1">
    <location>
        <begin position="146"/>
        <end position="248"/>
    </location>
</feature>
<evidence type="ECO:0000259" key="1">
    <source>
        <dbReference type="Pfam" id="PF08495"/>
    </source>
</evidence>
<dbReference type="AlphaFoldDB" id="A0AAD7ARM7"/>
<accession>A0AAD7ARM7</accession>